<dbReference type="InterPro" id="IPR039542">
    <property type="entry name" value="Erv_N"/>
</dbReference>
<protein>
    <submittedName>
        <fullName evidence="8">Endoplasmic reticulum-Golgi intermediate compartment protein 2</fullName>
    </submittedName>
</protein>
<dbReference type="PANTHER" id="PTHR10984:SF30">
    <property type="entry name" value="ENDOPLASMIC RETICULUM-GOLGI INTERMEDIATE COMPARTMENT PROTEIN 2"/>
    <property type="match status" value="1"/>
</dbReference>
<evidence type="ECO:0000256" key="5">
    <source>
        <dbReference type="ARBA" id="ARBA00023136"/>
    </source>
</evidence>
<evidence type="ECO:0000256" key="3">
    <source>
        <dbReference type="ARBA" id="ARBA00022692"/>
    </source>
</evidence>
<reference evidence="8" key="1">
    <citation type="journal article" date="2011" name="Genome Res.">
        <title>Deep small RNA sequencing from the nematode Ascaris reveals conservation, functional diversification, and novel developmental profiles.</title>
        <authorList>
            <person name="Wang J."/>
            <person name="Czech B."/>
            <person name="Crunk A."/>
            <person name="Wallace A."/>
            <person name="Mitreva M."/>
            <person name="Hannon G.J."/>
            <person name="Davis R.E."/>
        </authorList>
    </citation>
    <scope>NUCLEOTIDE SEQUENCE</scope>
</reference>
<keyword evidence="4" id="KW-1133">Transmembrane helix</keyword>
<dbReference type="GO" id="GO:0006888">
    <property type="term" value="P:endoplasmic reticulum to Golgi vesicle-mediated transport"/>
    <property type="evidence" value="ECO:0007669"/>
    <property type="project" value="TreeGrafter"/>
</dbReference>
<dbReference type="PANTHER" id="PTHR10984">
    <property type="entry name" value="ENDOPLASMIC RETICULUM-GOLGI INTERMEDIATE COMPARTMENT PROTEIN"/>
    <property type="match status" value="1"/>
</dbReference>
<accession>F1KPY9</accession>
<dbReference type="GO" id="GO:0030134">
    <property type="term" value="C:COPII-coated ER to Golgi transport vesicle"/>
    <property type="evidence" value="ECO:0007669"/>
    <property type="project" value="TreeGrafter"/>
</dbReference>
<comment type="subcellular location">
    <subcellularLocation>
        <location evidence="1">Endoplasmic reticulum-Golgi intermediate compartment membrane</location>
        <topology evidence="1">Multi-pass membrane protein</topology>
    </subcellularLocation>
</comment>
<comment type="similarity">
    <text evidence="2">Belongs to the ERGIC family.</text>
</comment>
<feature type="domain" description="Endoplasmic reticulum vesicle transporter N-terminal" evidence="7">
    <location>
        <begin position="20"/>
        <end position="100"/>
    </location>
</feature>
<keyword evidence="3" id="KW-0812">Transmembrane</keyword>
<evidence type="ECO:0000259" key="6">
    <source>
        <dbReference type="Pfam" id="PF07970"/>
    </source>
</evidence>
<dbReference type="GO" id="GO:0033116">
    <property type="term" value="C:endoplasmic reticulum-Golgi intermediate compartment membrane"/>
    <property type="evidence" value="ECO:0007669"/>
    <property type="project" value="UniProtKB-SubCell"/>
</dbReference>
<evidence type="ECO:0000256" key="1">
    <source>
        <dbReference type="ARBA" id="ARBA00004457"/>
    </source>
</evidence>
<dbReference type="InterPro" id="IPR012936">
    <property type="entry name" value="Erv_C"/>
</dbReference>
<dbReference type="InterPro" id="IPR045888">
    <property type="entry name" value="Erv"/>
</dbReference>
<proteinExistence type="evidence at transcript level"/>
<evidence type="ECO:0000313" key="8">
    <source>
        <dbReference type="EMBL" id="ADY39943.1"/>
    </source>
</evidence>
<dbReference type="EMBL" id="JI163995">
    <property type="protein sequence ID" value="ADY39943.1"/>
    <property type="molecule type" value="mRNA"/>
</dbReference>
<feature type="domain" description="Endoplasmic reticulum vesicle transporter C-terminal" evidence="6">
    <location>
        <begin position="217"/>
        <end position="386"/>
    </location>
</feature>
<dbReference type="GO" id="GO:0006890">
    <property type="term" value="P:retrograde vesicle-mediated transport, Golgi to endoplasmic reticulum"/>
    <property type="evidence" value="ECO:0007669"/>
    <property type="project" value="TreeGrafter"/>
</dbReference>
<evidence type="ECO:0000259" key="7">
    <source>
        <dbReference type="Pfam" id="PF13850"/>
    </source>
</evidence>
<dbReference type="Pfam" id="PF07970">
    <property type="entry name" value="COPIIcoated_ERV"/>
    <property type="match status" value="1"/>
</dbReference>
<name>F1KPY9_ASCSU</name>
<keyword evidence="5" id="KW-0472">Membrane</keyword>
<evidence type="ECO:0000256" key="4">
    <source>
        <dbReference type="ARBA" id="ARBA00022989"/>
    </source>
</evidence>
<dbReference type="Pfam" id="PF13850">
    <property type="entry name" value="ERGIC_N"/>
    <property type="match status" value="1"/>
</dbReference>
<dbReference type="GO" id="GO:0005783">
    <property type="term" value="C:endoplasmic reticulum"/>
    <property type="evidence" value="ECO:0007669"/>
    <property type="project" value="TreeGrafter"/>
</dbReference>
<evidence type="ECO:0000256" key="2">
    <source>
        <dbReference type="ARBA" id="ARBA00005648"/>
    </source>
</evidence>
<dbReference type="AlphaFoldDB" id="F1KPY9"/>
<organism evidence="8">
    <name type="scientific">Ascaris suum</name>
    <name type="common">Pig roundworm</name>
    <name type="synonym">Ascaris lumbricoides</name>
    <dbReference type="NCBI Taxonomy" id="6253"/>
    <lineage>
        <taxon>Eukaryota</taxon>
        <taxon>Metazoa</taxon>
        <taxon>Ecdysozoa</taxon>
        <taxon>Nematoda</taxon>
        <taxon>Chromadorea</taxon>
        <taxon>Rhabditida</taxon>
        <taxon>Spirurina</taxon>
        <taxon>Ascaridomorpha</taxon>
        <taxon>Ascaridoidea</taxon>
        <taxon>Ascarididae</taxon>
        <taxon>Ascaris</taxon>
    </lineage>
</organism>
<sequence length="429" mass="48038">MSLPGAVLRHRRSTLQEIVQSLDAFDKTTDEIKEEKKTSGAIISVVCFTVIGVLVFGELKTYIYGDTEFEYKFTVDTAFDEQPELELDMIVATPCTNLVAQLSGTAAEEFFLLNQFKRDPTRFEFTEREQKYWDELKRVHGVTKPGGMVFKGLEKMEFVSGHVEEGLKAEAEVKQREEAIAIEKERKNNKQEDTFGGAILLIGNGINVFHILASDSQKDEGTACRVHGRVRVNKVKGDSVIITAGKGAGIDGLFAHVDGASNAGNISHRIARLHFGPWIGGLLTPLAGTEQISESGIDEYRYFLKVVPTRIFHSGFFGGSTMRYQYSVTKTHKRPSGREHMHPAIAIHYEFAALVVEVRETQTSLFQLFVRLCSVVGGVFATSSILNELFEYALWLFGFEACKSNVTKRLQTPTTLKHFEEQKHRIVEA</sequence>